<dbReference type="GO" id="GO:0005524">
    <property type="term" value="F:ATP binding"/>
    <property type="evidence" value="ECO:0007669"/>
    <property type="project" value="InterPro"/>
</dbReference>
<evidence type="ECO:0000256" key="2">
    <source>
        <dbReference type="ARBA" id="ARBA00023186"/>
    </source>
</evidence>
<organism evidence="3 4">
    <name type="scientific">Zophobas morio</name>
    <dbReference type="NCBI Taxonomy" id="2755281"/>
    <lineage>
        <taxon>Eukaryota</taxon>
        <taxon>Metazoa</taxon>
        <taxon>Ecdysozoa</taxon>
        <taxon>Arthropoda</taxon>
        <taxon>Hexapoda</taxon>
        <taxon>Insecta</taxon>
        <taxon>Pterygota</taxon>
        <taxon>Neoptera</taxon>
        <taxon>Endopterygota</taxon>
        <taxon>Coleoptera</taxon>
        <taxon>Polyphaga</taxon>
        <taxon>Cucujiformia</taxon>
        <taxon>Tenebrionidae</taxon>
        <taxon>Zophobas</taxon>
    </lineage>
</organism>
<protein>
    <submittedName>
        <fullName evidence="3">Uncharacterized protein</fullName>
    </submittedName>
</protein>
<dbReference type="SUPFAM" id="SSF54211">
    <property type="entry name" value="Ribosomal protein S5 domain 2-like"/>
    <property type="match status" value="1"/>
</dbReference>
<comment type="caution">
    <text evidence="3">The sequence shown here is derived from an EMBL/GenBank/DDBJ whole genome shotgun (WGS) entry which is preliminary data.</text>
</comment>
<comment type="similarity">
    <text evidence="1">Belongs to the heat shock protein 90 family.</text>
</comment>
<dbReference type="InterPro" id="IPR020568">
    <property type="entry name" value="Ribosomal_Su5_D2-typ_SF"/>
</dbReference>
<dbReference type="EMBL" id="JALNTZ010003923">
    <property type="protein sequence ID" value="KAJ3615728.1"/>
    <property type="molecule type" value="Genomic_DNA"/>
</dbReference>
<dbReference type="AlphaFoldDB" id="A0AA38HHH2"/>
<dbReference type="Gene3D" id="3.30.230.80">
    <property type="match status" value="1"/>
</dbReference>
<evidence type="ECO:0000256" key="1">
    <source>
        <dbReference type="ARBA" id="ARBA00008239"/>
    </source>
</evidence>
<keyword evidence="2" id="KW-0143">Chaperone</keyword>
<evidence type="ECO:0000313" key="4">
    <source>
        <dbReference type="Proteomes" id="UP001168821"/>
    </source>
</evidence>
<gene>
    <name evidence="3" type="ORF">Zmor_012345</name>
</gene>
<dbReference type="InterPro" id="IPR001404">
    <property type="entry name" value="Hsp90_fam"/>
</dbReference>
<dbReference type="Gene3D" id="3.40.50.11260">
    <property type="match status" value="2"/>
</dbReference>
<dbReference type="GO" id="GO:0051082">
    <property type="term" value="F:unfolded protein binding"/>
    <property type="evidence" value="ECO:0007669"/>
    <property type="project" value="InterPro"/>
</dbReference>
<dbReference type="GO" id="GO:0140662">
    <property type="term" value="F:ATP-dependent protein folding chaperone"/>
    <property type="evidence" value="ECO:0007669"/>
    <property type="project" value="InterPro"/>
</dbReference>
<dbReference type="SUPFAM" id="SSF110942">
    <property type="entry name" value="HSP90 C-terminal domain"/>
    <property type="match status" value="1"/>
</dbReference>
<dbReference type="Pfam" id="PF00183">
    <property type="entry name" value="HSP90"/>
    <property type="match status" value="1"/>
</dbReference>
<accession>A0AA38HHH2</accession>
<feature type="non-terminal residue" evidence="3">
    <location>
        <position position="1"/>
    </location>
</feature>
<dbReference type="PANTHER" id="PTHR11528">
    <property type="entry name" value="HEAT SHOCK PROTEIN 90 FAMILY MEMBER"/>
    <property type="match status" value="1"/>
</dbReference>
<dbReference type="Gene3D" id="1.20.120.790">
    <property type="entry name" value="Heat shock protein 90, C-terminal domain"/>
    <property type="match status" value="1"/>
</dbReference>
<dbReference type="GO" id="GO:0016887">
    <property type="term" value="F:ATP hydrolysis activity"/>
    <property type="evidence" value="ECO:0007669"/>
    <property type="project" value="InterPro"/>
</dbReference>
<proteinExistence type="inferred from homology"/>
<dbReference type="InterPro" id="IPR037196">
    <property type="entry name" value="HSP90_C"/>
</dbReference>
<name>A0AA38HHH2_9CUCU</name>
<sequence>DAPIDINALLYFPSSNTERFGMGQMDFGVSLYSKKVLIQKKPEKLLPTWLRFVKGIVDSADLPLNLSRELLQDSRLIGRIKSVLSNKIIRFLEERLKSDPKMYDTWFAEFGNFIREGVCTDSENSANIAKLLRFESSTRQEGELMSLQEYVNAMPDSQKEIYYISASDRKTAESSPYLEAFKDHTVSLLTVYIFIIISSTCLQVLFSYEPLDEIVMTNLQKFAGKPLKSVESSDGLSSEQLPEKQDHVDEACRWFQDALGPQVTSVKPSRRLSSSPALVVDHESPAMRRILRQIDSKRTRAIKVNFEINLNHDLIKNILELRNKDEALARHLALQVFNNALISAGLVDDPRSLLPSINSLLEAITISSTTTQGMAHAIANSGIRARIKRQNIYETALTRAQA</sequence>
<evidence type="ECO:0000313" key="3">
    <source>
        <dbReference type="EMBL" id="KAJ3615728.1"/>
    </source>
</evidence>
<dbReference type="Proteomes" id="UP001168821">
    <property type="component" value="Unassembled WGS sequence"/>
</dbReference>
<keyword evidence="4" id="KW-1185">Reference proteome</keyword>
<reference evidence="3" key="1">
    <citation type="journal article" date="2023" name="G3 (Bethesda)">
        <title>Whole genome assemblies of Zophobas morio and Tenebrio molitor.</title>
        <authorList>
            <person name="Kaur S."/>
            <person name="Stinson S.A."/>
            <person name="diCenzo G.C."/>
        </authorList>
    </citation>
    <scope>NUCLEOTIDE SEQUENCE</scope>
    <source>
        <strain evidence="3">QUZm001</strain>
    </source>
</reference>